<keyword evidence="2" id="KW-1185">Reference proteome</keyword>
<dbReference type="Proteomes" id="UP000308600">
    <property type="component" value="Unassembled WGS sequence"/>
</dbReference>
<organism evidence="1 2">
    <name type="scientific">Pluteus cervinus</name>
    <dbReference type="NCBI Taxonomy" id="181527"/>
    <lineage>
        <taxon>Eukaryota</taxon>
        <taxon>Fungi</taxon>
        <taxon>Dikarya</taxon>
        <taxon>Basidiomycota</taxon>
        <taxon>Agaricomycotina</taxon>
        <taxon>Agaricomycetes</taxon>
        <taxon>Agaricomycetidae</taxon>
        <taxon>Agaricales</taxon>
        <taxon>Pluteineae</taxon>
        <taxon>Pluteaceae</taxon>
        <taxon>Pluteus</taxon>
    </lineage>
</organism>
<accession>A0ACD3BCD0</accession>
<sequence>MASTRAPSPAGDDSSYPRRVNIACTFCRNKKIKCPNNDAQGPCEECVRRNLDCTFIPASGESGTPPRHYPAARNLPPSPQPIQPAQPAHLDPPTRETLPYNLYTGRQMIRFTEGLYPSRPMANRLTVDTTNSHQMAGAQHSSTPPSSSSVGAYDPVSFGPDTVPRAVSSGGEPIVGFLEQQGTWDASNDMALAGPSYAGEGYDPSTQVQGSGDYYLTTFPDTYPSN</sequence>
<evidence type="ECO:0000313" key="1">
    <source>
        <dbReference type="EMBL" id="TFK75998.1"/>
    </source>
</evidence>
<dbReference type="EMBL" id="ML208261">
    <property type="protein sequence ID" value="TFK75998.1"/>
    <property type="molecule type" value="Genomic_DNA"/>
</dbReference>
<reference evidence="1 2" key="1">
    <citation type="journal article" date="2019" name="Nat. Ecol. Evol.">
        <title>Megaphylogeny resolves global patterns of mushroom evolution.</title>
        <authorList>
            <person name="Varga T."/>
            <person name="Krizsan K."/>
            <person name="Foldi C."/>
            <person name="Dima B."/>
            <person name="Sanchez-Garcia M."/>
            <person name="Sanchez-Ramirez S."/>
            <person name="Szollosi G.J."/>
            <person name="Szarkandi J.G."/>
            <person name="Papp V."/>
            <person name="Albert L."/>
            <person name="Andreopoulos W."/>
            <person name="Angelini C."/>
            <person name="Antonin V."/>
            <person name="Barry K.W."/>
            <person name="Bougher N.L."/>
            <person name="Buchanan P."/>
            <person name="Buyck B."/>
            <person name="Bense V."/>
            <person name="Catcheside P."/>
            <person name="Chovatia M."/>
            <person name="Cooper J."/>
            <person name="Damon W."/>
            <person name="Desjardin D."/>
            <person name="Finy P."/>
            <person name="Geml J."/>
            <person name="Haridas S."/>
            <person name="Hughes K."/>
            <person name="Justo A."/>
            <person name="Karasinski D."/>
            <person name="Kautmanova I."/>
            <person name="Kiss B."/>
            <person name="Kocsube S."/>
            <person name="Kotiranta H."/>
            <person name="LaButti K.M."/>
            <person name="Lechner B.E."/>
            <person name="Liimatainen K."/>
            <person name="Lipzen A."/>
            <person name="Lukacs Z."/>
            <person name="Mihaltcheva S."/>
            <person name="Morgado L.N."/>
            <person name="Niskanen T."/>
            <person name="Noordeloos M.E."/>
            <person name="Ohm R.A."/>
            <person name="Ortiz-Santana B."/>
            <person name="Ovrebo C."/>
            <person name="Racz N."/>
            <person name="Riley R."/>
            <person name="Savchenko A."/>
            <person name="Shiryaev A."/>
            <person name="Soop K."/>
            <person name="Spirin V."/>
            <person name="Szebenyi C."/>
            <person name="Tomsovsky M."/>
            <person name="Tulloss R.E."/>
            <person name="Uehling J."/>
            <person name="Grigoriev I.V."/>
            <person name="Vagvolgyi C."/>
            <person name="Papp T."/>
            <person name="Martin F.M."/>
            <person name="Miettinen O."/>
            <person name="Hibbett D.S."/>
            <person name="Nagy L.G."/>
        </authorList>
    </citation>
    <scope>NUCLEOTIDE SEQUENCE [LARGE SCALE GENOMIC DNA]</scope>
    <source>
        <strain evidence="1 2">NL-1719</strain>
    </source>
</reference>
<name>A0ACD3BCD0_9AGAR</name>
<gene>
    <name evidence="1" type="ORF">BDN72DRAFT_360433</name>
</gene>
<evidence type="ECO:0000313" key="2">
    <source>
        <dbReference type="Proteomes" id="UP000308600"/>
    </source>
</evidence>
<proteinExistence type="predicted"/>
<protein>
    <submittedName>
        <fullName evidence="1">Uncharacterized protein</fullName>
    </submittedName>
</protein>